<dbReference type="GO" id="GO:0009089">
    <property type="term" value="P:lysine biosynthetic process via diaminopimelate"/>
    <property type="evidence" value="ECO:0007669"/>
    <property type="project" value="UniProtKB-UniPathway"/>
</dbReference>
<dbReference type="GO" id="GO:0005829">
    <property type="term" value="C:cytosol"/>
    <property type="evidence" value="ECO:0007669"/>
    <property type="project" value="TreeGrafter"/>
</dbReference>
<reference evidence="17 18" key="1">
    <citation type="journal article" date="2015" name="Genome Announc.">
        <title>Expanding the biotechnology potential of lactobacilli through comparative genomics of 213 strains and associated genera.</title>
        <authorList>
            <person name="Sun Z."/>
            <person name="Harris H.M."/>
            <person name="McCann A."/>
            <person name="Guo C."/>
            <person name="Argimon S."/>
            <person name="Zhang W."/>
            <person name="Yang X."/>
            <person name="Jeffery I.B."/>
            <person name="Cooney J.C."/>
            <person name="Kagawa T.F."/>
            <person name="Liu W."/>
            <person name="Song Y."/>
            <person name="Salvetti E."/>
            <person name="Wrobel A."/>
            <person name="Rasinkangas P."/>
            <person name="Parkhill J."/>
            <person name="Rea M.C."/>
            <person name="O'Sullivan O."/>
            <person name="Ritari J."/>
            <person name="Douillard F.P."/>
            <person name="Paul Ross R."/>
            <person name="Yang R."/>
            <person name="Briner A.E."/>
            <person name="Felis G.E."/>
            <person name="de Vos W.M."/>
            <person name="Barrangou R."/>
            <person name="Klaenhammer T.R."/>
            <person name="Caufield P.W."/>
            <person name="Cui Y."/>
            <person name="Zhang H."/>
            <person name="O'Toole P.W."/>
        </authorList>
    </citation>
    <scope>NUCLEOTIDE SEQUENCE [LARGE SCALE GENOMIC DNA]</scope>
    <source>
        <strain evidence="17 18">DSM 22689</strain>
    </source>
</reference>
<evidence type="ECO:0000256" key="14">
    <source>
        <dbReference type="RuleBase" id="RU003448"/>
    </source>
</evidence>
<evidence type="ECO:0000256" key="13">
    <source>
        <dbReference type="PIRSR" id="PIRSR000726-1"/>
    </source>
</evidence>
<dbReference type="PROSITE" id="PS51671">
    <property type="entry name" value="ACT"/>
    <property type="match status" value="1"/>
</dbReference>
<dbReference type="Proteomes" id="UP000051586">
    <property type="component" value="Unassembled WGS sequence"/>
</dbReference>
<keyword evidence="8 14" id="KW-0418">Kinase</keyword>
<dbReference type="NCBIfam" id="NF006540">
    <property type="entry name" value="PRK09034.1"/>
    <property type="match status" value="1"/>
</dbReference>
<dbReference type="UniPathway" id="UPA00050">
    <property type="reaction ID" value="UER00461"/>
</dbReference>
<dbReference type="GO" id="GO:0009090">
    <property type="term" value="P:homoserine biosynthetic process"/>
    <property type="evidence" value="ECO:0007669"/>
    <property type="project" value="TreeGrafter"/>
</dbReference>
<evidence type="ECO:0000256" key="8">
    <source>
        <dbReference type="ARBA" id="ARBA00022777"/>
    </source>
</evidence>
<keyword evidence="9 13" id="KW-0067">ATP-binding</keyword>
<dbReference type="AlphaFoldDB" id="A0A0R2CPY3"/>
<comment type="catalytic activity">
    <reaction evidence="12 14">
        <text>L-aspartate + ATP = 4-phospho-L-aspartate + ADP</text>
        <dbReference type="Rhea" id="RHEA:23776"/>
        <dbReference type="ChEBI" id="CHEBI:29991"/>
        <dbReference type="ChEBI" id="CHEBI:30616"/>
        <dbReference type="ChEBI" id="CHEBI:57535"/>
        <dbReference type="ChEBI" id="CHEBI:456216"/>
        <dbReference type="EC" id="2.7.2.4"/>
    </reaction>
</comment>
<feature type="binding site" evidence="13">
    <location>
        <begin position="219"/>
        <end position="220"/>
    </location>
    <ligand>
        <name>ATP</name>
        <dbReference type="ChEBI" id="CHEBI:30616"/>
    </ligand>
</feature>
<evidence type="ECO:0000256" key="1">
    <source>
        <dbReference type="ARBA" id="ARBA00003121"/>
    </source>
</evidence>
<dbReference type="SUPFAM" id="SSF53633">
    <property type="entry name" value="Carbamate kinase-like"/>
    <property type="match status" value="1"/>
</dbReference>
<evidence type="ECO:0000256" key="6">
    <source>
        <dbReference type="ARBA" id="ARBA00022679"/>
    </source>
</evidence>
<comment type="similarity">
    <text evidence="5 14">Belongs to the aspartokinase family.</text>
</comment>
<evidence type="ECO:0000256" key="9">
    <source>
        <dbReference type="ARBA" id="ARBA00022840"/>
    </source>
</evidence>
<evidence type="ECO:0000256" key="5">
    <source>
        <dbReference type="ARBA" id="ARBA00010122"/>
    </source>
</evidence>
<evidence type="ECO:0000256" key="11">
    <source>
        <dbReference type="ARBA" id="ARBA00023154"/>
    </source>
</evidence>
<dbReference type="InterPro" id="IPR001341">
    <property type="entry name" value="Asp_kinase"/>
</dbReference>
<dbReference type="CDD" id="cd04911">
    <property type="entry name" value="ACT_AKiii-YclM-BS_1"/>
    <property type="match status" value="1"/>
</dbReference>
<feature type="binding site" evidence="13">
    <location>
        <position position="225"/>
    </location>
    <ligand>
        <name>ATP</name>
        <dbReference type="ChEBI" id="CHEBI:30616"/>
    </ligand>
</feature>
<dbReference type="CDD" id="cd04245">
    <property type="entry name" value="AAK_AKiii-YclM-BS"/>
    <property type="match status" value="1"/>
</dbReference>
<keyword evidence="11" id="KW-0457">Lysine biosynthesis</keyword>
<organism evidence="17 18">
    <name type="scientific">Fructilactobacillus florum DSM 22689 = JCM 16035</name>
    <dbReference type="NCBI Taxonomy" id="1423745"/>
    <lineage>
        <taxon>Bacteria</taxon>
        <taxon>Bacillati</taxon>
        <taxon>Bacillota</taxon>
        <taxon>Bacilli</taxon>
        <taxon>Lactobacillales</taxon>
        <taxon>Lactobacillaceae</taxon>
        <taxon>Fructilactobacillus</taxon>
    </lineage>
</organism>
<comment type="pathway">
    <text evidence="4 15">Amino-acid biosynthesis; L-threonine biosynthesis; L-threonine from L-aspartate: step 1/5.</text>
</comment>
<dbReference type="SUPFAM" id="SSF55021">
    <property type="entry name" value="ACT-like"/>
    <property type="match status" value="2"/>
</dbReference>
<dbReference type="GO" id="GO:0005524">
    <property type="term" value="F:ATP binding"/>
    <property type="evidence" value="ECO:0007669"/>
    <property type="project" value="UniProtKB-KW"/>
</dbReference>
<keyword evidence="15" id="KW-0028">Amino-acid biosynthesis</keyword>
<evidence type="ECO:0000256" key="4">
    <source>
        <dbReference type="ARBA" id="ARBA00005139"/>
    </source>
</evidence>
<proteinExistence type="inferred from homology"/>
<protein>
    <recommendedName>
        <fullName evidence="14">Aspartokinase</fullName>
        <ecNumber evidence="14">2.7.2.4</ecNumber>
    </recommendedName>
</protein>
<feature type="binding site" evidence="13">
    <location>
        <position position="49"/>
    </location>
    <ligand>
        <name>substrate</name>
    </ligand>
</feature>
<dbReference type="PANTHER" id="PTHR21499">
    <property type="entry name" value="ASPARTATE KINASE"/>
    <property type="match status" value="1"/>
</dbReference>
<comment type="function">
    <text evidence="1">Catalyzes the phosphorylation of the beta-carboxyl group of aspartic acid with ATP to yield 4-phospho-L-aspartate, which is involved in the branched biosynthetic pathway leading to the biosynthesis of amino acids threonine, isoleucine and methionine.</text>
</comment>
<dbReference type="InterPro" id="IPR036393">
    <property type="entry name" value="AceGlu_kinase-like_sf"/>
</dbReference>
<comment type="pathway">
    <text evidence="2 15">Amino-acid biosynthesis; L-lysine biosynthesis via DAP pathway; (S)-tetrahydrodipicolinate from L-aspartate: step 1/4.</text>
</comment>
<keyword evidence="10" id="KW-0220">Diaminopimelate biosynthesis</keyword>
<dbReference type="InterPro" id="IPR054352">
    <property type="entry name" value="ACT_Aspartokinase"/>
</dbReference>
<dbReference type="PANTHER" id="PTHR21499:SF67">
    <property type="entry name" value="ASPARTOKINASE 3"/>
    <property type="match status" value="1"/>
</dbReference>
<evidence type="ECO:0000256" key="10">
    <source>
        <dbReference type="ARBA" id="ARBA00022915"/>
    </source>
</evidence>
<dbReference type="RefSeq" id="WP_056961930.1">
    <property type="nucleotide sequence ID" value="NZ_AYZI01000012.1"/>
</dbReference>
<dbReference type="FunFam" id="3.40.1160.10:FF:000027">
    <property type="entry name" value="Aspartokinase"/>
    <property type="match status" value="1"/>
</dbReference>
<evidence type="ECO:0000256" key="3">
    <source>
        <dbReference type="ARBA" id="ARBA00004986"/>
    </source>
</evidence>
<dbReference type="InterPro" id="IPR001048">
    <property type="entry name" value="Asp/Glu/Uridylate_kinase"/>
</dbReference>
<comment type="caution">
    <text evidence="17">The sequence shown here is derived from an EMBL/GenBank/DDBJ whole genome shotgun (WGS) entry which is preliminary data.</text>
</comment>
<dbReference type="GO" id="GO:0019877">
    <property type="term" value="P:diaminopimelate biosynthetic process"/>
    <property type="evidence" value="ECO:0007669"/>
    <property type="project" value="UniProtKB-KW"/>
</dbReference>
<gene>
    <name evidence="17" type="ORF">FC87_GL000310</name>
</gene>
<dbReference type="NCBIfam" id="TIGR00657">
    <property type="entry name" value="asp_kinases"/>
    <property type="match status" value="1"/>
</dbReference>
<dbReference type="UniPathway" id="UPA00034">
    <property type="reaction ID" value="UER00015"/>
</dbReference>
<keyword evidence="6 14" id="KW-0808">Transferase</keyword>
<dbReference type="InterPro" id="IPR035804">
    <property type="entry name" value="AKIII_YclM_N"/>
</dbReference>
<dbReference type="PATRIC" id="fig|1423745.4.peg.320"/>
<dbReference type="InterPro" id="IPR002912">
    <property type="entry name" value="ACT_dom"/>
</dbReference>
<dbReference type="Gene3D" id="3.30.2130.10">
    <property type="entry name" value="VC0802-like"/>
    <property type="match status" value="1"/>
</dbReference>
<dbReference type="EC" id="2.7.2.4" evidence="14"/>
<evidence type="ECO:0000256" key="12">
    <source>
        <dbReference type="ARBA" id="ARBA00047872"/>
    </source>
</evidence>
<keyword evidence="7 13" id="KW-0547">Nucleotide-binding</keyword>
<feature type="binding site" evidence="13">
    <location>
        <begin position="5"/>
        <end position="8"/>
    </location>
    <ligand>
        <name>ATP</name>
        <dbReference type="ChEBI" id="CHEBI:30616"/>
    </ligand>
</feature>
<dbReference type="PIRSF" id="PIRSF000726">
    <property type="entry name" value="Asp_kin"/>
    <property type="match status" value="1"/>
</dbReference>
<evidence type="ECO:0000313" key="17">
    <source>
        <dbReference type="EMBL" id="KRM89827.1"/>
    </source>
</evidence>
<feature type="binding site" evidence="13">
    <location>
        <position position="120"/>
    </location>
    <ligand>
        <name>substrate</name>
    </ligand>
</feature>
<dbReference type="UniPathway" id="UPA00051">
    <property type="reaction ID" value="UER00462"/>
</dbReference>
<accession>A0A0R2CPY3</accession>
<dbReference type="CDD" id="cd04916">
    <property type="entry name" value="ACT_AKiii-YclM-BS_2"/>
    <property type="match status" value="1"/>
</dbReference>
<dbReference type="PROSITE" id="PS00324">
    <property type="entry name" value="ASPARTOKINASE"/>
    <property type="match status" value="1"/>
</dbReference>
<dbReference type="Pfam" id="PF22468">
    <property type="entry name" value="ACT_9"/>
    <property type="match status" value="1"/>
</dbReference>
<evidence type="ECO:0000259" key="16">
    <source>
        <dbReference type="PROSITE" id="PS51671"/>
    </source>
</evidence>
<evidence type="ECO:0000256" key="7">
    <source>
        <dbReference type="ARBA" id="ARBA00022741"/>
    </source>
</evidence>
<name>A0A0R2CPY3_9LACO</name>
<evidence type="ECO:0000256" key="2">
    <source>
        <dbReference type="ARBA" id="ARBA00004766"/>
    </source>
</evidence>
<dbReference type="GO" id="GO:0004072">
    <property type="term" value="F:aspartate kinase activity"/>
    <property type="evidence" value="ECO:0007669"/>
    <property type="project" value="UniProtKB-EC"/>
</dbReference>
<evidence type="ECO:0000256" key="15">
    <source>
        <dbReference type="RuleBase" id="RU004249"/>
    </source>
</evidence>
<dbReference type="InterPro" id="IPR018042">
    <property type="entry name" value="Aspartate_kinase_CS"/>
</dbReference>
<dbReference type="Pfam" id="PF00696">
    <property type="entry name" value="AA_kinase"/>
    <property type="match status" value="1"/>
</dbReference>
<dbReference type="GO" id="GO:0009088">
    <property type="term" value="P:threonine biosynthetic process"/>
    <property type="evidence" value="ECO:0007669"/>
    <property type="project" value="UniProtKB-UniPathway"/>
</dbReference>
<dbReference type="STRING" id="1423745.GCA_001311215_01954"/>
<evidence type="ECO:0000313" key="18">
    <source>
        <dbReference type="Proteomes" id="UP000051586"/>
    </source>
</evidence>
<comment type="pathway">
    <text evidence="3 15">Amino-acid biosynthesis; L-methionine biosynthesis via de novo pathway; L-homoserine from L-aspartate: step 1/3.</text>
</comment>
<dbReference type="EMBL" id="AYZI01000012">
    <property type="protein sequence ID" value="KRM89827.1"/>
    <property type="molecule type" value="Genomic_DNA"/>
</dbReference>
<sequence length="455" mass="50597">MKVCKFGGTSLADADHFNQIIKIITADPERTAVVVSAPGCRFSGDPKVTDLLVTYAKLVLQQQDYQQVLAKIIARYQAIAQPLGVAELAMPFIKQCLNQLPQKTFKNQAYLIAAFTAHGEYLNAYLLSQILLHQGLPTKFMDPRQVGITVSNDPGDAHILPETYKHLAPYRESSDYLVFPGFFGITPNGEIATFSRGGSDITGSIVANGLHASVYENFTDVNAIYAVDPHIISQPQSIKVMTYREMRELSYAGFSVFHDEALLPAIAAGVPINVKNTNHPERPGTMIVPEKNFHPAGLVTGVASSKGFSALYLHRYLLNKEVGFTLKLLQILYKYDISYEHMPSGIDDLTIIFDNQHLTTTKRTQITKEVQALLHPDQLQWINNYAIIMIVGEGMQLSPTTIEKIVHPLTEHDINIQMINQGASKISIMLGTNEADAEQAVKLIYQYFFDNNRIV</sequence>
<feature type="domain" description="ACT" evidence="16">
    <location>
        <begin position="390"/>
        <end position="455"/>
    </location>
</feature>
<dbReference type="InterPro" id="IPR045865">
    <property type="entry name" value="ACT-like_dom_sf"/>
</dbReference>
<dbReference type="InterPro" id="IPR005260">
    <property type="entry name" value="Asp_kin_monofn"/>
</dbReference>
<dbReference type="Gene3D" id="3.40.1160.10">
    <property type="entry name" value="Acetylglutamate kinase-like"/>
    <property type="match status" value="1"/>
</dbReference>